<name>A0A660CCD0_9PSEU</name>
<dbReference type="Proteomes" id="UP000317303">
    <property type="component" value="Unassembled WGS sequence"/>
</dbReference>
<accession>A0A660CCD0</accession>
<gene>
    <name evidence="2" type="ORF">JD82_02837</name>
</gene>
<evidence type="ECO:0000313" key="3">
    <source>
        <dbReference type="Proteomes" id="UP000317303"/>
    </source>
</evidence>
<dbReference type="AlphaFoldDB" id="A0A660CCD0"/>
<keyword evidence="1" id="KW-0812">Transmembrane</keyword>
<proteinExistence type="predicted"/>
<dbReference type="OrthoDB" id="5195823at2"/>
<keyword evidence="1" id="KW-1133">Transmembrane helix</keyword>
<reference evidence="2 3" key="1">
    <citation type="submission" date="2019-07" db="EMBL/GenBank/DDBJ databases">
        <title>R&amp;d 2014.</title>
        <authorList>
            <person name="Klenk H.-P."/>
        </authorList>
    </citation>
    <scope>NUCLEOTIDE SEQUENCE [LARGE SCALE GENOMIC DNA]</scope>
    <source>
        <strain evidence="2 3">DSM 43194</strain>
    </source>
</reference>
<evidence type="ECO:0000256" key="1">
    <source>
        <dbReference type="SAM" id="Phobius"/>
    </source>
</evidence>
<comment type="caution">
    <text evidence="2">The sequence shown here is derived from an EMBL/GenBank/DDBJ whole genome shotgun (WGS) entry which is preliminary data.</text>
</comment>
<organism evidence="2 3">
    <name type="scientific">Prauserella rugosa</name>
    <dbReference type="NCBI Taxonomy" id="43354"/>
    <lineage>
        <taxon>Bacteria</taxon>
        <taxon>Bacillati</taxon>
        <taxon>Actinomycetota</taxon>
        <taxon>Actinomycetes</taxon>
        <taxon>Pseudonocardiales</taxon>
        <taxon>Pseudonocardiaceae</taxon>
        <taxon>Prauserella</taxon>
    </lineage>
</organism>
<keyword evidence="3" id="KW-1185">Reference proteome</keyword>
<sequence length="80" mass="8295">MTGMDTATPDTPKTSDGKPLLMRLGIGLFALGMLAVLAVFVLFAAGMEDLPVWLSVAAGVITPLGLALGLFALVREHKGK</sequence>
<feature type="transmembrane region" description="Helical" evidence="1">
    <location>
        <begin position="20"/>
        <end position="46"/>
    </location>
</feature>
<keyword evidence="1" id="KW-0472">Membrane</keyword>
<protein>
    <submittedName>
        <fullName evidence="2">Uncharacterized protein</fullName>
    </submittedName>
</protein>
<feature type="transmembrane region" description="Helical" evidence="1">
    <location>
        <begin position="52"/>
        <end position="74"/>
    </location>
</feature>
<dbReference type="EMBL" id="VLJV01000001">
    <property type="protein sequence ID" value="TWH20986.1"/>
    <property type="molecule type" value="Genomic_DNA"/>
</dbReference>
<evidence type="ECO:0000313" key="2">
    <source>
        <dbReference type="EMBL" id="TWH20986.1"/>
    </source>
</evidence>